<protein>
    <submittedName>
        <fullName evidence="3">CCHC-type domain-containing protein</fullName>
    </submittedName>
</protein>
<gene>
    <name evidence="1" type="ORF">SCUD_LOCUS17263</name>
</gene>
<evidence type="ECO:0000313" key="3">
    <source>
        <dbReference type="WBParaSite" id="SCUD_0001726301-mRNA-1"/>
    </source>
</evidence>
<reference evidence="3" key="1">
    <citation type="submission" date="2016-06" db="UniProtKB">
        <authorList>
            <consortium name="WormBaseParasite"/>
        </authorList>
    </citation>
    <scope>IDENTIFICATION</scope>
</reference>
<dbReference type="AlphaFoldDB" id="A0A183KQC5"/>
<dbReference type="WBParaSite" id="SCUD_0001726301-mRNA-1">
    <property type="protein sequence ID" value="SCUD_0001726301-mRNA-1"/>
    <property type="gene ID" value="SCUD_0001726301"/>
</dbReference>
<keyword evidence="2" id="KW-1185">Reference proteome</keyword>
<reference evidence="1 2" key="2">
    <citation type="submission" date="2018-11" db="EMBL/GenBank/DDBJ databases">
        <authorList>
            <consortium name="Pathogen Informatics"/>
        </authorList>
    </citation>
    <scope>NUCLEOTIDE SEQUENCE [LARGE SCALE GENOMIC DNA]</scope>
    <source>
        <strain evidence="1">Dakar</strain>
        <strain evidence="2">Dakar, Senegal</strain>
    </source>
</reference>
<evidence type="ECO:0000313" key="1">
    <source>
        <dbReference type="EMBL" id="VDP63193.1"/>
    </source>
</evidence>
<organism evidence="3">
    <name type="scientific">Schistosoma curassoni</name>
    <dbReference type="NCBI Taxonomy" id="6186"/>
    <lineage>
        <taxon>Eukaryota</taxon>
        <taxon>Metazoa</taxon>
        <taxon>Spiralia</taxon>
        <taxon>Lophotrochozoa</taxon>
        <taxon>Platyhelminthes</taxon>
        <taxon>Trematoda</taxon>
        <taxon>Digenea</taxon>
        <taxon>Strigeidida</taxon>
        <taxon>Schistosomatoidea</taxon>
        <taxon>Schistosomatidae</taxon>
        <taxon>Schistosoma</taxon>
    </lineage>
</organism>
<proteinExistence type="predicted"/>
<dbReference type="Proteomes" id="UP000279833">
    <property type="component" value="Unassembled WGS sequence"/>
</dbReference>
<evidence type="ECO:0000313" key="2">
    <source>
        <dbReference type="Proteomes" id="UP000279833"/>
    </source>
</evidence>
<accession>A0A183KQC5</accession>
<name>A0A183KQC5_9TREM</name>
<sequence>MEPAMEKLDIHSTSEAFEDYFERFDIWAMTKEDDEDVNIVAYFLTFIGKEAYSLLRTLAIPEKPISLPYTTLKDLLLDYVKYANFDCSEEGKFPKMIHQDIKNSATSRHPNPVHTQGYADNSLRTSSTFNSCKFRNSKCFKCGDIGCIQSVCNTNVHVIATNIKSCNSDSTESSIYNDDLSLSTIAIDNIESQSSSELNEIQNSCEKTVSNQSICQISHVTVPNMAFPNDSYISDEISYKSEENMLSEHNYDQKPDVFLIDADFSNGPLICNDILNEFEETIPEESSLDVIPNIICPHNSFVSCGKLVQCEARVLNELHSDYNSDYFTSIAVNPYHKFTSNVYFNQCEKYVLNEVTLFITWGYKDPTLFRGGG</sequence>
<dbReference type="EMBL" id="UZAK01039582">
    <property type="protein sequence ID" value="VDP63193.1"/>
    <property type="molecule type" value="Genomic_DNA"/>
</dbReference>